<keyword evidence="1" id="KW-0472">Membrane</keyword>
<evidence type="ECO:0000256" key="1">
    <source>
        <dbReference type="SAM" id="Phobius"/>
    </source>
</evidence>
<keyword evidence="1" id="KW-0812">Transmembrane</keyword>
<feature type="transmembrane region" description="Helical" evidence="1">
    <location>
        <begin position="42"/>
        <end position="61"/>
    </location>
</feature>
<evidence type="ECO:0000313" key="3">
    <source>
        <dbReference type="Proteomes" id="UP001597068"/>
    </source>
</evidence>
<organism evidence="2 3">
    <name type="scientific">Williamsia deligens</name>
    <dbReference type="NCBI Taxonomy" id="321325"/>
    <lineage>
        <taxon>Bacteria</taxon>
        <taxon>Bacillati</taxon>
        <taxon>Actinomycetota</taxon>
        <taxon>Actinomycetes</taxon>
        <taxon>Mycobacteriales</taxon>
        <taxon>Nocardiaceae</taxon>
        <taxon>Williamsia</taxon>
    </lineage>
</organism>
<accession>A0ABW3G8Y5</accession>
<dbReference type="EMBL" id="JBHTIL010000001">
    <property type="protein sequence ID" value="MFD0926085.1"/>
    <property type="molecule type" value="Genomic_DNA"/>
</dbReference>
<feature type="transmembrane region" description="Helical" evidence="1">
    <location>
        <begin position="67"/>
        <end position="88"/>
    </location>
</feature>
<gene>
    <name evidence="2" type="ORF">ACFQ04_10085</name>
</gene>
<protein>
    <submittedName>
        <fullName evidence="2">DUF5313 family protein</fullName>
    </submittedName>
</protein>
<comment type="caution">
    <text evidence="2">The sequence shown here is derived from an EMBL/GenBank/DDBJ whole genome shotgun (WGS) entry which is preliminary data.</text>
</comment>
<dbReference type="Proteomes" id="UP001597068">
    <property type="component" value="Unassembled WGS sequence"/>
</dbReference>
<dbReference type="Pfam" id="PF17240">
    <property type="entry name" value="DUF5313"/>
    <property type="match status" value="1"/>
</dbReference>
<proteinExistence type="predicted"/>
<keyword evidence="1" id="KW-1133">Transmembrane helix</keyword>
<dbReference type="InterPro" id="IPR035197">
    <property type="entry name" value="DUF5313"/>
</dbReference>
<keyword evidence="3" id="KW-1185">Reference proteome</keyword>
<evidence type="ECO:0000313" key="2">
    <source>
        <dbReference type="EMBL" id="MFD0926085.1"/>
    </source>
</evidence>
<dbReference type="RefSeq" id="WP_253646013.1">
    <property type="nucleotide sequence ID" value="NZ_BAAAMO010000002.1"/>
</dbReference>
<name>A0ABW3G8Y5_9NOCA</name>
<reference evidence="3" key="1">
    <citation type="journal article" date="2019" name="Int. J. Syst. Evol. Microbiol.">
        <title>The Global Catalogue of Microorganisms (GCM) 10K type strain sequencing project: providing services to taxonomists for standard genome sequencing and annotation.</title>
        <authorList>
            <consortium name="The Broad Institute Genomics Platform"/>
            <consortium name="The Broad Institute Genome Sequencing Center for Infectious Disease"/>
            <person name="Wu L."/>
            <person name="Ma J."/>
        </authorList>
    </citation>
    <scope>NUCLEOTIDE SEQUENCE [LARGE SCALE GENOMIC DNA]</scope>
    <source>
        <strain evidence="3">CCUG 50873</strain>
    </source>
</reference>
<sequence>MTMVRPPMWRQVLYGYGARLDDQFLPWVTHDLAGRGAGPKMVARWAVPCLVLLAPFLVLPTDWVVKAMMTIPILLPYVYFSIALNRVYRRHRLAQHGLDPALVDARERERNRPAEEAYIHKYRGI</sequence>